<reference evidence="2 3" key="1">
    <citation type="submission" date="2022-08" db="EMBL/GenBank/DDBJ databases">
        <title>Bacterial and archaeal communities from various locations to study Microbial Dark Matter (Phase II).</title>
        <authorList>
            <person name="Stepanauskas R."/>
        </authorList>
    </citation>
    <scope>NUCLEOTIDE SEQUENCE [LARGE SCALE GENOMIC DNA]</scope>
    <source>
        <strain evidence="2 3">PD1</strain>
    </source>
</reference>
<comment type="caution">
    <text evidence="2">The sequence shown here is derived from an EMBL/GenBank/DDBJ whole genome shotgun (WGS) entry which is preliminary data.</text>
</comment>
<dbReference type="Proteomes" id="UP001204798">
    <property type="component" value="Unassembled WGS sequence"/>
</dbReference>
<dbReference type="InterPro" id="IPR052018">
    <property type="entry name" value="PHP_domain"/>
</dbReference>
<dbReference type="EMBL" id="JANUCP010000008">
    <property type="protein sequence ID" value="MCS3921029.1"/>
    <property type="molecule type" value="Genomic_DNA"/>
</dbReference>
<dbReference type="Gene3D" id="3.20.20.140">
    <property type="entry name" value="Metal-dependent hydrolases"/>
    <property type="match status" value="1"/>
</dbReference>
<dbReference type="InterPro" id="IPR016195">
    <property type="entry name" value="Pol/histidinol_Pase-like"/>
</dbReference>
<sequence>MGKESDFMLVHPYHGSGRWLRGNLHAHTKNSDGKFSLEELVRNYEALGYDFLVITDHNKITAVEGIETDMLLLRGCEISTDKGHITAVNLKEPIEPNQPSQKVIDTINAQGGVAILAHPNWGENFCHWQQEDLASLNGYTGIEVFNGNILRDTGSPLASDRWDMLLSRGKKCWGYGVDDTHNELDIANGWTMVLADELSPEAIVNALREGRCYASSGVFFEAIEVDETSIRVIARNADRIAFVGKHGRWLKWVNDRFASYRVRGDEGYIRVEAFGPHGSMAWTQPFFISE</sequence>
<dbReference type="RefSeq" id="WP_259101741.1">
    <property type="nucleotide sequence ID" value="NZ_CP130454.1"/>
</dbReference>
<proteinExistence type="predicted"/>
<dbReference type="SUPFAM" id="SSF89550">
    <property type="entry name" value="PHP domain-like"/>
    <property type="match status" value="1"/>
</dbReference>
<accession>A0ABT2ESU0</accession>
<evidence type="ECO:0000259" key="1">
    <source>
        <dbReference type="SMART" id="SM00481"/>
    </source>
</evidence>
<dbReference type="NCBIfam" id="NF038032">
    <property type="entry name" value="CehA_McbA_metalo"/>
    <property type="match status" value="1"/>
</dbReference>
<keyword evidence="3" id="KW-1185">Reference proteome</keyword>
<evidence type="ECO:0000313" key="3">
    <source>
        <dbReference type="Proteomes" id="UP001204798"/>
    </source>
</evidence>
<gene>
    <name evidence="2" type="ORF">M2350_003470</name>
</gene>
<dbReference type="PANTHER" id="PTHR42924">
    <property type="entry name" value="EXONUCLEASE"/>
    <property type="match status" value="1"/>
</dbReference>
<evidence type="ECO:0000313" key="2">
    <source>
        <dbReference type="EMBL" id="MCS3921029.1"/>
    </source>
</evidence>
<dbReference type="PANTHER" id="PTHR42924:SF3">
    <property type="entry name" value="POLYMERASE_HISTIDINOL PHOSPHATASE N-TERMINAL DOMAIN-CONTAINING PROTEIN"/>
    <property type="match status" value="1"/>
</dbReference>
<protein>
    <submittedName>
        <fullName evidence="2">Metal-dependent phosphoesterase TrpH</fullName>
    </submittedName>
</protein>
<name>A0ABT2ESU0_9BACT</name>
<dbReference type="InterPro" id="IPR003141">
    <property type="entry name" value="Pol/His_phosphatase_N"/>
</dbReference>
<organism evidence="2 3">
    <name type="scientific">Candidatus Fervidibacter sacchari</name>
    <dbReference type="NCBI Taxonomy" id="1448929"/>
    <lineage>
        <taxon>Bacteria</taxon>
        <taxon>Candidatus Fervidibacterota</taxon>
        <taxon>Candidatus Fervidibacter</taxon>
    </lineage>
</organism>
<dbReference type="SMART" id="SM00481">
    <property type="entry name" value="POLIIIAc"/>
    <property type="match status" value="1"/>
</dbReference>
<feature type="domain" description="Polymerase/histidinol phosphatase N-terminal" evidence="1">
    <location>
        <begin position="22"/>
        <end position="82"/>
    </location>
</feature>